<sequence length="605" mass="67835">MKYLKHVHSRSAARLMRPSVSKFGLLLPLLWSVTGAKSQDTFNESLTVRSLPDGKVSTHFSFAVTTKQGESQHYTLFPLALGQILREYRVTELHLTLNAGKWDYQRWGYPDEQDVGTGAELWAWMGDPKDHGGDDAGIDKRWRDLRNALAGLFCASLGSLDELRTTSPALVFAPEGALPVSRPHHILRHASVPSEHVCTENLTPFLKLLPCKGSSGLAQLLNPHKLFDADWHGIGLHVTWDPAFGVQARLSIQAVFDPVRGTAKRDWSLASLFDRKIQHACPAASDSRLAVALPVNEGYMISHQPSSFHEGHALFDVASQSLPFDVGLQWTSDFHHTDAHAQIPLSIRRTLEGPTQDHGRLSVHMVNEGPNVIHTAYLETMPWIIQFYLHTMTVRLNGMPRNDLVHNFSYIPPIPHSRATTFQAMLELPPKSSVHLSIEITKAFLRYTEHPPDAQRGWDLPPAILLAEGKRIYTPTLLVDLSTPDFSMPYNVIIFTCSVVAFIFGNVPKNSDTALEVKERAGLAVMYILISLHCFHFQRHMIVAIVDCNDARCEKSIQHRGRCVSRDCIRVFGPEIQQDLDRVDDFCWACRAAKERHARGNFSLG</sequence>
<dbReference type="GO" id="GO:0042765">
    <property type="term" value="C:GPI-anchor transamidase complex"/>
    <property type="evidence" value="ECO:0007669"/>
    <property type="project" value="InterPro"/>
</dbReference>
<dbReference type="PANTHER" id="PTHR12959">
    <property type="entry name" value="GPI TRANSAMIDASE COMPONENT PIG-T-RELATED"/>
    <property type="match status" value="1"/>
</dbReference>
<dbReference type="PANTHER" id="PTHR12959:SF11">
    <property type="entry name" value="GPI TRANSAMIDASE COMPONENT PIG-T"/>
    <property type="match status" value="1"/>
</dbReference>
<reference evidence="2" key="1">
    <citation type="submission" date="2023-11" db="EMBL/GenBank/DDBJ databases">
        <authorList>
            <person name="De Vega J J."/>
            <person name="De Vega J J."/>
        </authorList>
    </citation>
    <scope>NUCLEOTIDE SEQUENCE</scope>
</reference>
<name>A0AAD2H462_9AGAR</name>
<dbReference type="AlphaFoldDB" id="A0AAD2H462"/>
<comment type="caution">
    <text evidence="2">The sequence shown here is derived from an EMBL/GenBank/DDBJ whole genome shotgun (WGS) entry which is preliminary data.</text>
</comment>
<dbReference type="EMBL" id="CAVNYO010000138">
    <property type="protein sequence ID" value="CAK5269113.1"/>
    <property type="molecule type" value="Genomic_DNA"/>
</dbReference>
<evidence type="ECO:0000313" key="3">
    <source>
        <dbReference type="Proteomes" id="UP001295794"/>
    </source>
</evidence>
<keyword evidence="3" id="KW-1185">Reference proteome</keyword>
<dbReference type="Pfam" id="PF04113">
    <property type="entry name" value="Gpi16"/>
    <property type="match status" value="1"/>
</dbReference>
<organism evidence="2 3">
    <name type="scientific">Mycena citricolor</name>
    <dbReference type="NCBI Taxonomy" id="2018698"/>
    <lineage>
        <taxon>Eukaryota</taxon>
        <taxon>Fungi</taxon>
        <taxon>Dikarya</taxon>
        <taxon>Basidiomycota</taxon>
        <taxon>Agaricomycotina</taxon>
        <taxon>Agaricomycetes</taxon>
        <taxon>Agaricomycetidae</taxon>
        <taxon>Agaricales</taxon>
        <taxon>Marasmiineae</taxon>
        <taxon>Mycenaceae</taxon>
        <taxon>Mycena</taxon>
    </lineage>
</organism>
<dbReference type="InterPro" id="IPR007245">
    <property type="entry name" value="PIG-T"/>
</dbReference>
<protein>
    <recommendedName>
        <fullName evidence="4">Gpi16 subunit, GPI transamidase component</fullName>
    </recommendedName>
</protein>
<gene>
    <name evidence="2" type="ORF">MYCIT1_LOCUS12600</name>
</gene>
<keyword evidence="1" id="KW-0732">Signal</keyword>
<evidence type="ECO:0008006" key="4">
    <source>
        <dbReference type="Google" id="ProtNLM"/>
    </source>
</evidence>
<accession>A0AAD2H462</accession>
<dbReference type="Proteomes" id="UP001295794">
    <property type="component" value="Unassembled WGS sequence"/>
</dbReference>
<dbReference type="GO" id="GO:0016255">
    <property type="term" value="P:attachment of GPI anchor to protein"/>
    <property type="evidence" value="ECO:0007669"/>
    <property type="project" value="InterPro"/>
</dbReference>
<proteinExistence type="predicted"/>
<evidence type="ECO:0000256" key="1">
    <source>
        <dbReference type="SAM" id="SignalP"/>
    </source>
</evidence>
<evidence type="ECO:0000313" key="2">
    <source>
        <dbReference type="EMBL" id="CAK5269113.1"/>
    </source>
</evidence>
<feature type="signal peptide" evidence="1">
    <location>
        <begin position="1"/>
        <end position="38"/>
    </location>
</feature>
<feature type="chain" id="PRO_5042164740" description="Gpi16 subunit, GPI transamidase component" evidence="1">
    <location>
        <begin position="39"/>
        <end position="605"/>
    </location>
</feature>